<keyword evidence="2" id="KW-1185">Reference proteome</keyword>
<dbReference type="Proteomes" id="UP001231518">
    <property type="component" value="Chromosome 21"/>
</dbReference>
<dbReference type="Gene3D" id="2.40.128.20">
    <property type="match status" value="1"/>
</dbReference>
<evidence type="ECO:0000313" key="2">
    <source>
        <dbReference type="Proteomes" id="UP001231518"/>
    </source>
</evidence>
<comment type="caution">
    <text evidence="1">The sequence shown here is derived from an EMBL/GenBank/DDBJ whole genome shotgun (WGS) entry which is preliminary data.</text>
</comment>
<evidence type="ECO:0000313" key="1">
    <source>
        <dbReference type="EMBL" id="KAJ8711070.1"/>
    </source>
</evidence>
<dbReference type="EMBL" id="JARGEI010000022">
    <property type="protein sequence ID" value="KAJ8711070.1"/>
    <property type="molecule type" value="Genomic_DNA"/>
</dbReference>
<sequence>MSFIGRTYKFVKQENFDGFLLFAGAPPDRIEQILKFSPDHKLEKDGDTYTNIINYPDGPKETKFKSGEELDDVIGPEKYPIKTTYTVDGNTVIQTITAKPEQGTATFKREYDGDDLVVTITMDKWDGVSKRYYKAA</sequence>
<dbReference type="AlphaFoldDB" id="A0AAD7YCG7"/>
<proteinExistence type="predicted"/>
<gene>
    <name evidence="1" type="ORF">PYW07_008312</name>
</gene>
<name>A0AAD7YCG7_MYTSE</name>
<accession>A0AAD7YCG7</accession>
<organism evidence="1 2">
    <name type="scientific">Mythimna separata</name>
    <name type="common">Oriental armyworm</name>
    <name type="synonym">Pseudaletia separata</name>
    <dbReference type="NCBI Taxonomy" id="271217"/>
    <lineage>
        <taxon>Eukaryota</taxon>
        <taxon>Metazoa</taxon>
        <taxon>Ecdysozoa</taxon>
        <taxon>Arthropoda</taxon>
        <taxon>Hexapoda</taxon>
        <taxon>Insecta</taxon>
        <taxon>Pterygota</taxon>
        <taxon>Neoptera</taxon>
        <taxon>Endopterygota</taxon>
        <taxon>Lepidoptera</taxon>
        <taxon>Glossata</taxon>
        <taxon>Ditrysia</taxon>
        <taxon>Noctuoidea</taxon>
        <taxon>Noctuidae</taxon>
        <taxon>Noctuinae</taxon>
        <taxon>Hadenini</taxon>
        <taxon>Mythimna</taxon>
    </lineage>
</organism>
<protein>
    <submittedName>
        <fullName evidence="1">Uncharacterized protein</fullName>
    </submittedName>
</protein>
<reference evidence="1" key="1">
    <citation type="submission" date="2023-03" db="EMBL/GenBank/DDBJ databases">
        <title>Chromosome-level genomes of two armyworms, Mythimna separata and Mythimna loreyi, provide insights into the biosynthesis and reception of sex pheromones.</title>
        <authorList>
            <person name="Zhao H."/>
        </authorList>
    </citation>
    <scope>NUCLEOTIDE SEQUENCE</scope>
    <source>
        <strain evidence="1">BeijingLab</strain>
        <tissue evidence="1">Pupa</tissue>
    </source>
</reference>
<dbReference type="InterPro" id="IPR012674">
    <property type="entry name" value="Calycin"/>
</dbReference>
<dbReference type="SUPFAM" id="SSF50814">
    <property type="entry name" value="Lipocalins"/>
    <property type="match status" value="1"/>
</dbReference>